<organism evidence="1 2">
    <name type="scientific">Kingella oralis ATCC 51147</name>
    <dbReference type="NCBI Taxonomy" id="629741"/>
    <lineage>
        <taxon>Bacteria</taxon>
        <taxon>Pseudomonadati</taxon>
        <taxon>Pseudomonadota</taxon>
        <taxon>Betaproteobacteria</taxon>
        <taxon>Neisseriales</taxon>
        <taxon>Neisseriaceae</taxon>
        <taxon>Kingella</taxon>
    </lineage>
</organism>
<reference evidence="1" key="1">
    <citation type="submission" date="2009-04" db="EMBL/GenBank/DDBJ databases">
        <authorList>
            <person name="Weinstock G."/>
            <person name="Sodergren E."/>
            <person name="Clifton S."/>
            <person name="Fulton L."/>
            <person name="Fulton B."/>
            <person name="Courtney L."/>
            <person name="Fronick C."/>
            <person name="Harrison M."/>
            <person name="Strong C."/>
            <person name="Farmer C."/>
            <person name="Delahaunty K."/>
            <person name="Markovic C."/>
            <person name="Hall O."/>
            <person name="Minx P."/>
            <person name="Tomlinson C."/>
            <person name="Mitreva M."/>
            <person name="Nelson J."/>
            <person name="Hou S."/>
            <person name="Wollam A."/>
            <person name="Pepin K.H."/>
            <person name="Johnson M."/>
            <person name="Bhonagiri V."/>
            <person name="Nash W.E."/>
            <person name="Warren W."/>
            <person name="Chinwalla A."/>
            <person name="Mardis E.R."/>
            <person name="Wilson R.K."/>
        </authorList>
    </citation>
    <scope>NUCLEOTIDE SEQUENCE [LARGE SCALE GENOMIC DNA]</scope>
    <source>
        <strain evidence="1">ATCC 51147</strain>
    </source>
</reference>
<comment type="caution">
    <text evidence="1">The sequence shown here is derived from an EMBL/GenBank/DDBJ whole genome shotgun (WGS) entry which is preliminary data.</text>
</comment>
<dbReference type="RefSeq" id="WP_003797036.1">
    <property type="nucleotide sequence ID" value="NZ_GG665872.1"/>
</dbReference>
<dbReference type="STRING" id="629741.GCWU000324_02089"/>
<evidence type="ECO:0000313" key="2">
    <source>
        <dbReference type="Proteomes" id="UP000003009"/>
    </source>
</evidence>
<dbReference type="EMBL" id="ACJW02000003">
    <property type="protein sequence ID" value="EEP67839.1"/>
    <property type="molecule type" value="Genomic_DNA"/>
</dbReference>
<dbReference type="GeneID" id="84905964"/>
<protein>
    <submittedName>
        <fullName evidence="1">Uncharacterized protein</fullName>
    </submittedName>
</protein>
<name>C4GJ68_9NEIS</name>
<dbReference type="Proteomes" id="UP000003009">
    <property type="component" value="Unassembled WGS sequence"/>
</dbReference>
<dbReference type="AlphaFoldDB" id="C4GJ68"/>
<dbReference type="HOGENOM" id="CLU_2916440_0_0_4"/>
<evidence type="ECO:0000313" key="1">
    <source>
        <dbReference type="EMBL" id="EEP67839.1"/>
    </source>
</evidence>
<keyword evidence="2" id="KW-1185">Reference proteome</keyword>
<sequence>MMKPRHAFKTADFAQNLRLDDAAQCCLLLPINTELNKQTRPAKPRLIQFRRPTPNRLSILI</sequence>
<gene>
    <name evidence="1" type="ORF">GCWU000324_02089</name>
</gene>
<proteinExistence type="predicted"/>
<accession>C4GJ68</accession>